<accession>F4RPY0</accession>
<keyword evidence="1" id="KW-0732">Signal</keyword>
<proteinExistence type="predicted"/>
<dbReference type="AlphaFoldDB" id="F4RPY0"/>
<dbReference type="OrthoDB" id="2503597at2759"/>
<feature type="chain" id="PRO_5003315334" evidence="1">
    <location>
        <begin position="27"/>
        <end position="216"/>
    </location>
</feature>
<keyword evidence="3" id="KW-1185">Reference proteome</keyword>
<dbReference type="eggNOG" id="ENOG502S4MJ">
    <property type="taxonomic scope" value="Eukaryota"/>
</dbReference>
<evidence type="ECO:0000256" key="1">
    <source>
        <dbReference type="SAM" id="SignalP"/>
    </source>
</evidence>
<evidence type="ECO:0000313" key="3">
    <source>
        <dbReference type="Proteomes" id="UP000001072"/>
    </source>
</evidence>
<feature type="signal peptide" evidence="1">
    <location>
        <begin position="1"/>
        <end position="26"/>
    </location>
</feature>
<name>F4RPY0_MELLP</name>
<dbReference type="GeneID" id="18926377"/>
<dbReference type="Proteomes" id="UP000001072">
    <property type="component" value="Unassembled WGS sequence"/>
</dbReference>
<reference evidence="3" key="1">
    <citation type="journal article" date="2011" name="Proc. Natl. Acad. Sci. U.S.A.">
        <title>Obligate biotrophy features unraveled by the genomic analysis of rust fungi.</title>
        <authorList>
            <person name="Duplessis S."/>
            <person name="Cuomo C.A."/>
            <person name="Lin Y.-C."/>
            <person name="Aerts A."/>
            <person name="Tisserant E."/>
            <person name="Veneault-Fourrey C."/>
            <person name="Joly D.L."/>
            <person name="Hacquard S."/>
            <person name="Amselem J."/>
            <person name="Cantarel B.L."/>
            <person name="Chiu R."/>
            <person name="Coutinho P.M."/>
            <person name="Feau N."/>
            <person name="Field M."/>
            <person name="Frey P."/>
            <person name="Gelhaye E."/>
            <person name="Goldberg J."/>
            <person name="Grabherr M.G."/>
            <person name="Kodira C.D."/>
            <person name="Kohler A."/>
            <person name="Kuees U."/>
            <person name="Lindquist E.A."/>
            <person name="Lucas S.M."/>
            <person name="Mago R."/>
            <person name="Mauceli E."/>
            <person name="Morin E."/>
            <person name="Murat C."/>
            <person name="Pangilinan J.L."/>
            <person name="Park R."/>
            <person name="Pearson M."/>
            <person name="Quesneville H."/>
            <person name="Rouhier N."/>
            <person name="Sakthikumar S."/>
            <person name="Salamov A.A."/>
            <person name="Schmutz J."/>
            <person name="Selles B."/>
            <person name="Shapiro H."/>
            <person name="Tanguay P."/>
            <person name="Tuskan G.A."/>
            <person name="Henrissat B."/>
            <person name="Van de Peer Y."/>
            <person name="Rouze P."/>
            <person name="Ellis J.G."/>
            <person name="Dodds P.N."/>
            <person name="Schein J.E."/>
            <person name="Zhong S."/>
            <person name="Hamelin R.C."/>
            <person name="Grigoriev I.V."/>
            <person name="Szabo L.J."/>
            <person name="Martin F."/>
        </authorList>
    </citation>
    <scope>NUCLEOTIDE SEQUENCE [LARGE SCALE GENOMIC DNA]</scope>
    <source>
        <strain evidence="3">98AG31 / pathotype 3-4-7</strain>
    </source>
</reference>
<dbReference type="HOGENOM" id="CLU_1062227_0_0_1"/>
<gene>
    <name evidence="2" type="ORF">MELLADRAFT_123524</name>
</gene>
<dbReference type="VEuPathDB" id="FungiDB:MELLADRAFT_123524"/>
<organism evidence="3">
    <name type="scientific">Melampsora larici-populina (strain 98AG31 / pathotype 3-4-7)</name>
    <name type="common">Poplar leaf rust fungus</name>
    <dbReference type="NCBI Taxonomy" id="747676"/>
    <lineage>
        <taxon>Eukaryota</taxon>
        <taxon>Fungi</taxon>
        <taxon>Dikarya</taxon>
        <taxon>Basidiomycota</taxon>
        <taxon>Pucciniomycotina</taxon>
        <taxon>Pucciniomycetes</taxon>
        <taxon>Pucciniales</taxon>
        <taxon>Melampsoraceae</taxon>
        <taxon>Melampsora</taxon>
    </lineage>
</organism>
<protein>
    <submittedName>
        <fullName evidence="2">Secreted protein</fullName>
    </submittedName>
</protein>
<dbReference type="InParanoid" id="F4RPY0"/>
<dbReference type="RefSeq" id="XP_007411146.1">
    <property type="nucleotide sequence ID" value="XM_007411084.1"/>
</dbReference>
<dbReference type="KEGG" id="mlr:MELLADRAFT_123524"/>
<dbReference type="EMBL" id="GL883112">
    <property type="protein sequence ID" value="EGG05657.1"/>
    <property type="molecule type" value="Genomic_DNA"/>
</dbReference>
<sequence>MHLPISSCFLAAAGLLLATQSGFSKAQDFTVGQKGGPRPIQSKSLGILMKEYNLGPHVTVREYKASAELGNIVRRQANATGPRSNLTTIDLTPADCEDTQCYPAGAFDKPNTTDCDLVWRAQLYNSTGSLTAFPGTFVYVFSGTCAVVFQNPKDQGYAIQFNWAKLGAVGVKIAEKCLAPNTNAIGGICQYHKYLTWTFNDVLISVQKHVQTDDPK</sequence>
<evidence type="ECO:0000313" key="2">
    <source>
        <dbReference type="EMBL" id="EGG05657.1"/>
    </source>
</evidence>